<dbReference type="AlphaFoldDB" id="A0AAD5GM33"/>
<protein>
    <submittedName>
        <fullName evidence="1">Uncharacterized protein</fullName>
    </submittedName>
</protein>
<gene>
    <name evidence="1" type="ORF">M8C21_005557</name>
</gene>
<sequence length="129" mass="14873">WEVVYQTTKREQADLSALLFASEFKGGSQLVELYTYYLAPLRHTIFYGIKIKRFIRLAYNGVCKTEIGDDMKEHSVMLCAIIRLQIIYKVFVIMYFSGCTTLVDDMGYAQSRPKLTCSSHNDVDMNFVS</sequence>
<organism evidence="1 2">
    <name type="scientific">Ambrosia artemisiifolia</name>
    <name type="common">Common ragweed</name>
    <dbReference type="NCBI Taxonomy" id="4212"/>
    <lineage>
        <taxon>Eukaryota</taxon>
        <taxon>Viridiplantae</taxon>
        <taxon>Streptophyta</taxon>
        <taxon>Embryophyta</taxon>
        <taxon>Tracheophyta</taxon>
        <taxon>Spermatophyta</taxon>
        <taxon>Magnoliopsida</taxon>
        <taxon>eudicotyledons</taxon>
        <taxon>Gunneridae</taxon>
        <taxon>Pentapetalae</taxon>
        <taxon>asterids</taxon>
        <taxon>campanulids</taxon>
        <taxon>Asterales</taxon>
        <taxon>Asteraceae</taxon>
        <taxon>Asteroideae</taxon>
        <taxon>Heliantheae alliance</taxon>
        <taxon>Heliantheae</taxon>
        <taxon>Ambrosia</taxon>
    </lineage>
</organism>
<dbReference type="Proteomes" id="UP001206925">
    <property type="component" value="Unassembled WGS sequence"/>
</dbReference>
<name>A0AAD5GM33_AMBAR</name>
<dbReference type="EMBL" id="JAMZMK010007092">
    <property type="protein sequence ID" value="KAI7745929.1"/>
    <property type="molecule type" value="Genomic_DNA"/>
</dbReference>
<proteinExistence type="predicted"/>
<feature type="non-terminal residue" evidence="1">
    <location>
        <position position="129"/>
    </location>
</feature>
<keyword evidence="2" id="KW-1185">Reference proteome</keyword>
<evidence type="ECO:0000313" key="1">
    <source>
        <dbReference type="EMBL" id="KAI7745929.1"/>
    </source>
</evidence>
<evidence type="ECO:0000313" key="2">
    <source>
        <dbReference type="Proteomes" id="UP001206925"/>
    </source>
</evidence>
<comment type="caution">
    <text evidence="1">The sequence shown here is derived from an EMBL/GenBank/DDBJ whole genome shotgun (WGS) entry which is preliminary data.</text>
</comment>
<reference evidence="1" key="1">
    <citation type="submission" date="2022-06" db="EMBL/GenBank/DDBJ databases">
        <title>Uncovering the hologenomic basis of an extraordinary plant invasion.</title>
        <authorList>
            <person name="Bieker V.C."/>
            <person name="Martin M.D."/>
            <person name="Gilbert T."/>
            <person name="Hodgins K."/>
            <person name="Battlay P."/>
            <person name="Petersen B."/>
            <person name="Wilson J."/>
        </authorList>
    </citation>
    <scope>NUCLEOTIDE SEQUENCE</scope>
    <source>
        <strain evidence="1">AA19_3_7</strain>
        <tissue evidence="1">Leaf</tissue>
    </source>
</reference>
<accession>A0AAD5GM33</accession>